<name>A0A8J8T9R4_HALGN</name>
<evidence type="ECO:0000313" key="1">
    <source>
        <dbReference type="EMBL" id="TNV87529.1"/>
    </source>
</evidence>
<proteinExistence type="predicted"/>
<accession>A0A8J8T9R4</accession>
<evidence type="ECO:0000313" key="2">
    <source>
        <dbReference type="Proteomes" id="UP000785679"/>
    </source>
</evidence>
<protein>
    <submittedName>
        <fullName evidence="1">Uncharacterized protein</fullName>
    </submittedName>
</protein>
<dbReference type="EMBL" id="RRYP01000383">
    <property type="protein sequence ID" value="TNV87529.1"/>
    <property type="molecule type" value="Genomic_DNA"/>
</dbReference>
<reference evidence="1" key="1">
    <citation type="submission" date="2019-06" db="EMBL/GenBank/DDBJ databases">
        <authorList>
            <person name="Zheng W."/>
        </authorList>
    </citation>
    <scope>NUCLEOTIDE SEQUENCE</scope>
    <source>
        <strain evidence="1">QDHG01</strain>
    </source>
</reference>
<comment type="caution">
    <text evidence="1">The sequence shown here is derived from an EMBL/GenBank/DDBJ whole genome shotgun (WGS) entry which is preliminary data.</text>
</comment>
<sequence length="130" mass="15245">MARPARSSSYISGCIEFILFCQRYLHAQTRCQLSSFIWNQFLNYSIQLDYRLSVQATIVQLYSLLKLKMCIVIKKELVYGLVIPSRLHRANDKMMGLNSQYRDREPLGLIFECFILVINHQFFANSQVLI</sequence>
<gene>
    <name evidence="1" type="ORF">FGO68_gene4436</name>
</gene>
<dbReference type="AlphaFoldDB" id="A0A8J8T9R4"/>
<keyword evidence="2" id="KW-1185">Reference proteome</keyword>
<organism evidence="1 2">
    <name type="scientific">Halteria grandinella</name>
    <dbReference type="NCBI Taxonomy" id="5974"/>
    <lineage>
        <taxon>Eukaryota</taxon>
        <taxon>Sar</taxon>
        <taxon>Alveolata</taxon>
        <taxon>Ciliophora</taxon>
        <taxon>Intramacronucleata</taxon>
        <taxon>Spirotrichea</taxon>
        <taxon>Stichotrichia</taxon>
        <taxon>Sporadotrichida</taxon>
        <taxon>Halteriidae</taxon>
        <taxon>Halteria</taxon>
    </lineage>
</organism>
<dbReference type="Proteomes" id="UP000785679">
    <property type="component" value="Unassembled WGS sequence"/>
</dbReference>